<evidence type="ECO:0000313" key="2">
    <source>
        <dbReference type="Proteomes" id="UP001472677"/>
    </source>
</evidence>
<proteinExistence type="predicted"/>
<evidence type="ECO:0008006" key="3">
    <source>
        <dbReference type="Google" id="ProtNLM"/>
    </source>
</evidence>
<dbReference type="EMBL" id="JBBPBM010000019">
    <property type="protein sequence ID" value="KAK8554324.1"/>
    <property type="molecule type" value="Genomic_DNA"/>
</dbReference>
<accession>A0ABR2E8I9</accession>
<sequence length="90" mass="9055">MLGVAGADVGVWVGLRRALSAGSSDGTRSSIAGTVGAGDGTGSATGGVAWRWAVGSGMPFCSGTASVRSIFCMYSLRVQPVRRRVYLSAG</sequence>
<reference evidence="1 2" key="1">
    <citation type="journal article" date="2024" name="G3 (Bethesda)">
        <title>Genome assembly of Hibiscus sabdariffa L. provides insights into metabolisms of medicinal natural products.</title>
        <authorList>
            <person name="Kim T."/>
        </authorList>
    </citation>
    <scope>NUCLEOTIDE SEQUENCE [LARGE SCALE GENOMIC DNA]</scope>
    <source>
        <strain evidence="1">TK-2024</strain>
        <tissue evidence="1">Old leaves</tissue>
    </source>
</reference>
<keyword evidence="2" id="KW-1185">Reference proteome</keyword>
<comment type="caution">
    <text evidence="1">The sequence shown here is derived from an EMBL/GenBank/DDBJ whole genome shotgun (WGS) entry which is preliminary data.</text>
</comment>
<dbReference type="Proteomes" id="UP001472677">
    <property type="component" value="Unassembled WGS sequence"/>
</dbReference>
<protein>
    <recommendedName>
        <fullName evidence="3">Secreted protein</fullName>
    </recommendedName>
</protein>
<name>A0ABR2E8I9_9ROSI</name>
<gene>
    <name evidence="1" type="ORF">V6N12_031288</name>
</gene>
<organism evidence="1 2">
    <name type="scientific">Hibiscus sabdariffa</name>
    <name type="common">roselle</name>
    <dbReference type="NCBI Taxonomy" id="183260"/>
    <lineage>
        <taxon>Eukaryota</taxon>
        <taxon>Viridiplantae</taxon>
        <taxon>Streptophyta</taxon>
        <taxon>Embryophyta</taxon>
        <taxon>Tracheophyta</taxon>
        <taxon>Spermatophyta</taxon>
        <taxon>Magnoliopsida</taxon>
        <taxon>eudicotyledons</taxon>
        <taxon>Gunneridae</taxon>
        <taxon>Pentapetalae</taxon>
        <taxon>rosids</taxon>
        <taxon>malvids</taxon>
        <taxon>Malvales</taxon>
        <taxon>Malvaceae</taxon>
        <taxon>Malvoideae</taxon>
        <taxon>Hibiscus</taxon>
    </lineage>
</organism>
<evidence type="ECO:0000313" key="1">
    <source>
        <dbReference type="EMBL" id="KAK8554324.1"/>
    </source>
</evidence>